<gene>
    <name evidence="2" type="ORF">CEUSTIGMA_g8709.t1</name>
</gene>
<reference evidence="2 3" key="1">
    <citation type="submission" date="2017-08" db="EMBL/GenBank/DDBJ databases">
        <title>Acidophilic green algal genome provides insights into adaptation to an acidic environment.</title>
        <authorList>
            <person name="Hirooka S."/>
            <person name="Hirose Y."/>
            <person name="Kanesaki Y."/>
            <person name="Higuchi S."/>
            <person name="Fujiwara T."/>
            <person name="Onuma R."/>
            <person name="Era A."/>
            <person name="Ohbayashi R."/>
            <person name="Uzuka A."/>
            <person name="Nozaki H."/>
            <person name="Yoshikawa H."/>
            <person name="Miyagishima S.Y."/>
        </authorList>
    </citation>
    <scope>NUCLEOTIDE SEQUENCE [LARGE SCALE GENOMIC DNA]</scope>
    <source>
        <strain evidence="2 3">NIES-2499</strain>
    </source>
</reference>
<dbReference type="GO" id="GO:0005737">
    <property type="term" value="C:cytoplasm"/>
    <property type="evidence" value="ECO:0007669"/>
    <property type="project" value="UniProtKB-ARBA"/>
</dbReference>
<name>A0A250XDW6_9CHLO</name>
<dbReference type="EMBL" id="BEGY01000063">
    <property type="protein sequence ID" value="GAX81277.1"/>
    <property type="molecule type" value="Genomic_DNA"/>
</dbReference>
<dbReference type="SUPFAM" id="SSF52540">
    <property type="entry name" value="P-loop containing nucleoside triphosphate hydrolases"/>
    <property type="match status" value="1"/>
</dbReference>
<comment type="caution">
    <text evidence="2">The sequence shown here is derived from an EMBL/GenBank/DDBJ whole genome shotgun (WGS) entry which is preliminary data.</text>
</comment>
<dbReference type="OrthoDB" id="19623at2759"/>
<dbReference type="Pfam" id="PF06309">
    <property type="entry name" value="Torsin"/>
    <property type="match status" value="1"/>
</dbReference>
<evidence type="ECO:0000256" key="1">
    <source>
        <dbReference type="ARBA" id="ARBA00006235"/>
    </source>
</evidence>
<evidence type="ECO:0000313" key="3">
    <source>
        <dbReference type="Proteomes" id="UP000232323"/>
    </source>
</evidence>
<dbReference type="PANTHER" id="PTHR10760:SF2">
    <property type="entry name" value="LD13476P-RELATED"/>
    <property type="match status" value="1"/>
</dbReference>
<sequence>MLSWSSAIASGFICLILTYVWNGLDTQKFLPDSCEHVESFLFQHVVGQELALQQLVDAVCTHIHKSHPSKPLILSIHGPPGVGKTYSHTLLAKALYNRHPEQVLYCPGMDCRGAKVIYGLDFVQELKESQLGAVRDAIVEHARSVQDPLIVIEEYDKLDCASRGMLRQLFQNPEIANASLNRAIILLESNLGFSELEQMVLRVGKDKITPESAEHTLRDLVFASWRRSACEEYTDTLKLVSMIDFFLPFLPLQREQVETLMVKSIQGWANILWKEKSTQMEWDMDVVAFLADKVDFDGPFPLEGGKQVANIAIRYLARLVRTCPDARASHNNPSNPSESDMTASLIPVEDGLDRCLPSPASLASQLVQSKDDEGDKAPQWSLFVMCGPGGVQESLPVMKLVLLNGGLNIRWRHKKALAEK</sequence>
<dbReference type="STRING" id="1157962.A0A250XDW6"/>
<accession>A0A250XDW6</accession>
<evidence type="ECO:0000313" key="2">
    <source>
        <dbReference type="EMBL" id="GAX81277.1"/>
    </source>
</evidence>
<proteinExistence type="inferred from homology"/>
<dbReference type="PANTHER" id="PTHR10760">
    <property type="entry name" value="TORSIN"/>
    <property type="match status" value="1"/>
</dbReference>
<dbReference type="Proteomes" id="UP000232323">
    <property type="component" value="Unassembled WGS sequence"/>
</dbReference>
<evidence type="ECO:0008006" key="4">
    <source>
        <dbReference type="Google" id="ProtNLM"/>
    </source>
</evidence>
<comment type="similarity">
    <text evidence="1">Belongs to the ClpA/ClpB family. Torsin subfamily.</text>
</comment>
<organism evidence="2 3">
    <name type="scientific">Chlamydomonas eustigma</name>
    <dbReference type="NCBI Taxonomy" id="1157962"/>
    <lineage>
        <taxon>Eukaryota</taxon>
        <taxon>Viridiplantae</taxon>
        <taxon>Chlorophyta</taxon>
        <taxon>core chlorophytes</taxon>
        <taxon>Chlorophyceae</taxon>
        <taxon>CS clade</taxon>
        <taxon>Chlamydomonadales</taxon>
        <taxon>Chlamydomonadaceae</taxon>
        <taxon>Chlamydomonas</taxon>
    </lineage>
</organism>
<dbReference type="GO" id="GO:0016887">
    <property type="term" value="F:ATP hydrolysis activity"/>
    <property type="evidence" value="ECO:0007669"/>
    <property type="project" value="InterPro"/>
</dbReference>
<protein>
    <recommendedName>
        <fullName evidence="4">AAA+ ATPase domain-containing protein</fullName>
    </recommendedName>
</protein>
<dbReference type="InterPro" id="IPR010448">
    <property type="entry name" value="Torsin"/>
</dbReference>
<dbReference type="GO" id="GO:0005524">
    <property type="term" value="F:ATP binding"/>
    <property type="evidence" value="ECO:0007669"/>
    <property type="project" value="InterPro"/>
</dbReference>
<keyword evidence="3" id="KW-1185">Reference proteome</keyword>
<dbReference type="Gene3D" id="3.40.50.300">
    <property type="entry name" value="P-loop containing nucleotide triphosphate hydrolases"/>
    <property type="match status" value="1"/>
</dbReference>
<dbReference type="AlphaFoldDB" id="A0A250XDW6"/>
<dbReference type="InterPro" id="IPR027417">
    <property type="entry name" value="P-loop_NTPase"/>
</dbReference>